<dbReference type="PANTHER" id="PTHR11439:SF498">
    <property type="entry name" value="DNAK FAMILY PROTEIN"/>
    <property type="match status" value="1"/>
</dbReference>
<gene>
    <name evidence="3" type="primary">LOC107781347</name>
</gene>
<sequence>MENPSLHRHVVGKLNYLTNTRPDLAFDVLSLSQYMQRPCLSHYSAAQRVLRYLRTDPLQGVLLSSHPSFDLLAFCDADWATCRDSRRSMSGFFITLGGAPISWKSKKQASITLSSAEAIPFWFNISLFFVPSDCQLADLFTKPLSGGSHRHILSKLGVYSLPSILRGDVEDKNPRVDSKNDSQNSEEVREKKK</sequence>
<evidence type="ECO:0000313" key="3">
    <source>
        <dbReference type="RefSeq" id="XP_016457525.1"/>
    </source>
</evidence>
<dbReference type="STRING" id="4097.A0A1S3YZK0"/>
<reference evidence="2" key="1">
    <citation type="journal article" date="2014" name="Nat. Commun.">
        <title>The tobacco genome sequence and its comparison with those of tomato and potato.</title>
        <authorList>
            <person name="Sierro N."/>
            <person name="Battey J.N."/>
            <person name="Ouadi S."/>
            <person name="Bakaher N."/>
            <person name="Bovet L."/>
            <person name="Willig A."/>
            <person name="Goepfert S."/>
            <person name="Peitsch M.C."/>
            <person name="Ivanov N.V."/>
        </authorList>
    </citation>
    <scope>NUCLEOTIDE SEQUENCE [LARGE SCALE GENOMIC DNA]</scope>
</reference>
<keyword evidence="2" id="KW-1185">Reference proteome</keyword>
<name>A0A1S3YZK0_TOBAC</name>
<reference evidence="3" key="2">
    <citation type="submission" date="2025-08" db="UniProtKB">
        <authorList>
            <consortium name="RefSeq"/>
        </authorList>
    </citation>
    <scope>IDENTIFICATION</scope>
    <source>
        <tissue evidence="3">Leaf</tissue>
    </source>
</reference>
<dbReference type="RefSeq" id="XP_016457525.1">
    <property type="nucleotide sequence ID" value="XM_016602039.1"/>
</dbReference>
<protein>
    <submittedName>
        <fullName evidence="3">Secreted RxLR effector protein 161-like</fullName>
    </submittedName>
    <submittedName>
        <fullName evidence="3">Uncharacterized mitochondrial protein AtMg00810-like</fullName>
    </submittedName>
</protein>
<dbReference type="PANTHER" id="PTHR11439">
    <property type="entry name" value="GAG-POL-RELATED RETROTRANSPOSON"/>
    <property type="match status" value="1"/>
</dbReference>
<dbReference type="Proteomes" id="UP000790787">
    <property type="component" value="Chromosome 6"/>
</dbReference>
<proteinExistence type="predicted"/>
<dbReference type="KEGG" id="nta:107781347"/>
<evidence type="ECO:0000313" key="2">
    <source>
        <dbReference type="Proteomes" id="UP000790787"/>
    </source>
</evidence>
<organism evidence="2 3">
    <name type="scientific">Nicotiana tabacum</name>
    <name type="common">Common tobacco</name>
    <dbReference type="NCBI Taxonomy" id="4097"/>
    <lineage>
        <taxon>Eukaryota</taxon>
        <taxon>Viridiplantae</taxon>
        <taxon>Streptophyta</taxon>
        <taxon>Embryophyta</taxon>
        <taxon>Tracheophyta</taxon>
        <taxon>Spermatophyta</taxon>
        <taxon>Magnoliopsida</taxon>
        <taxon>eudicotyledons</taxon>
        <taxon>Gunneridae</taxon>
        <taxon>Pentapetalae</taxon>
        <taxon>asterids</taxon>
        <taxon>lamiids</taxon>
        <taxon>Solanales</taxon>
        <taxon>Solanaceae</taxon>
        <taxon>Nicotianoideae</taxon>
        <taxon>Nicotianeae</taxon>
        <taxon>Nicotiana</taxon>
    </lineage>
</organism>
<dbReference type="CDD" id="cd09272">
    <property type="entry name" value="RNase_HI_RT_Ty1"/>
    <property type="match status" value="1"/>
</dbReference>
<dbReference type="OrthoDB" id="443140at2759"/>
<feature type="region of interest" description="Disordered" evidence="1">
    <location>
        <begin position="168"/>
        <end position="193"/>
    </location>
</feature>
<evidence type="ECO:0000256" key="1">
    <source>
        <dbReference type="SAM" id="MobiDB-lite"/>
    </source>
</evidence>
<dbReference type="GeneID" id="107781347"/>
<accession>A0A1S3YZK0</accession>
<dbReference type="PaxDb" id="4097-A0A1S3YZK0"/>
<dbReference type="AlphaFoldDB" id="A0A1S3YZK0"/>